<evidence type="ECO:0000259" key="8">
    <source>
        <dbReference type="Pfam" id="PF00483"/>
    </source>
</evidence>
<comment type="similarity">
    <text evidence="1">Belongs to the mannose-6-phosphate isomerase type 2 family.</text>
</comment>
<dbReference type="AlphaFoldDB" id="A0A3S9MZQ4"/>
<evidence type="ECO:0000256" key="2">
    <source>
        <dbReference type="ARBA" id="ARBA00012387"/>
    </source>
</evidence>
<dbReference type="InterPro" id="IPR029044">
    <property type="entry name" value="Nucleotide-diphossugar_trans"/>
</dbReference>
<dbReference type="Pfam" id="PF00483">
    <property type="entry name" value="NTP_transferase"/>
    <property type="match status" value="1"/>
</dbReference>
<dbReference type="PANTHER" id="PTHR46390">
    <property type="entry name" value="MANNOSE-1-PHOSPHATE GUANYLYLTRANSFERASE"/>
    <property type="match status" value="1"/>
</dbReference>
<keyword evidence="3 9" id="KW-0808">Transferase</keyword>
<dbReference type="SUPFAM" id="SSF53448">
    <property type="entry name" value="Nucleotide-diphospho-sugar transferases"/>
    <property type="match status" value="1"/>
</dbReference>
<reference evidence="9 10" key="1">
    <citation type="submission" date="2018-12" db="EMBL/GenBank/DDBJ databases">
        <title>Complete genome of Nonlabens sp. MJ115.</title>
        <authorList>
            <person name="Choi H.S."/>
            <person name="Jung J."/>
        </authorList>
    </citation>
    <scope>NUCLEOTIDE SEQUENCE [LARGE SCALE GENOMIC DNA]</scope>
    <source>
        <strain evidence="9 10">MJ115</strain>
    </source>
</reference>
<keyword evidence="6" id="KW-0342">GTP-binding</keyword>
<dbReference type="EMBL" id="CP034549">
    <property type="protein sequence ID" value="AZQ44731.1"/>
    <property type="molecule type" value="Genomic_DNA"/>
</dbReference>
<dbReference type="InterPro" id="IPR005835">
    <property type="entry name" value="NTP_transferase_dom"/>
</dbReference>
<gene>
    <name evidence="9" type="ORF">EJ995_10965</name>
</gene>
<dbReference type="InterPro" id="IPR049577">
    <property type="entry name" value="GMPP_N"/>
</dbReference>
<dbReference type="OrthoDB" id="9806359at2"/>
<feature type="domain" description="Nucleotidyl transferase" evidence="8">
    <location>
        <begin position="6"/>
        <end position="285"/>
    </location>
</feature>
<protein>
    <recommendedName>
        <fullName evidence="2">mannose-1-phosphate guanylyltransferase</fullName>
        <ecNumber evidence="2">2.7.7.13</ecNumber>
    </recommendedName>
</protein>
<name>A0A3S9MZQ4_9FLAO</name>
<keyword evidence="5" id="KW-0547">Nucleotide-binding</keyword>
<dbReference type="SUPFAM" id="SSF159283">
    <property type="entry name" value="Guanosine diphospho-D-mannose pyrophosphorylase/mannose-6-phosphate isomerase linker domain"/>
    <property type="match status" value="1"/>
</dbReference>
<evidence type="ECO:0000313" key="9">
    <source>
        <dbReference type="EMBL" id="AZQ44731.1"/>
    </source>
</evidence>
<dbReference type="GO" id="GO:0005525">
    <property type="term" value="F:GTP binding"/>
    <property type="evidence" value="ECO:0007669"/>
    <property type="project" value="UniProtKB-KW"/>
</dbReference>
<dbReference type="InterPro" id="IPR051161">
    <property type="entry name" value="Mannose-6P_isomerase_type2"/>
</dbReference>
<proteinExistence type="inferred from homology"/>
<dbReference type="Gene3D" id="3.90.550.10">
    <property type="entry name" value="Spore Coat Polysaccharide Biosynthesis Protein SpsA, Chain A"/>
    <property type="match status" value="1"/>
</dbReference>
<evidence type="ECO:0000313" key="10">
    <source>
        <dbReference type="Proteomes" id="UP000279600"/>
    </source>
</evidence>
<dbReference type="PANTHER" id="PTHR46390:SF1">
    <property type="entry name" value="MANNOSE-1-PHOSPHATE GUANYLYLTRANSFERASE"/>
    <property type="match status" value="1"/>
</dbReference>
<accession>A0A3S9MZQ4</accession>
<evidence type="ECO:0000256" key="1">
    <source>
        <dbReference type="ARBA" id="ARBA00006115"/>
    </source>
</evidence>
<dbReference type="EC" id="2.7.7.13" evidence="2"/>
<sequence length="358" mass="40227">MSKKYAVIMTGGVGSRFWPVSKQDFPKQFHDMLGTGRSLIQSTYDRLIKQVPVENILILTNEDYISLVQEQLPQVLKENIVGEPAMRNTAPCILLAALKVEKKDPNAVMVVAPSDSFIGQEDKFQEDLETAFRFCDEHRDALLTLGVQPTSPNTGYGYIEYVRSDQEVKKVKQFKEKPDLDTATAYLASGNYLWNAGMFVWSVNGVVSAFAKAEPSLLQLFKQGTSCFNTAQEQDWLNDNYSQAKDVSIDYAIMERSDQVYVLPTDFGWNDLGTWSTLYQQLEKDDRKNAVVGADLLSESASGNMILTSSGKKVIIEGLEDFIVVDQNDVLMILPKNRDQEIKQIRKQAVKKYGSDIA</sequence>
<dbReference type="KEGG" id="noj:EJ995_10965"/>
<keyword evidence="4 9" id="KW-0548">Nucleotidyltransferase</keyword>
<evidence type="ECO:0000256" key="5">
    <source>
        <dbReference type="ARBA" id="ARBA00022741"/>
    </source>
</evidence>
<evidence type="ECO:0000256" key="6">
    <source>
        <dbReference type="ARBA" id="ARBA00023134"/>
    </source>
</evidence>
<evidence type="ECO:0000256" key="7">
    <source>
        <dbReference type="ARBA" id="ARBA00047343"/>
    </source>
</evidence>
<evidence type="ECO:0000256" key="3">
    <source>
        <dbReference type="ARBA" id="ARBA00022679"/>
    </source>
</evidence>
<dbReference type="CDD" id="cd02509">
    <property type="entry name" value="GDP-M1P_Guanylyltransferase"/>
    <property type="match status" value="1"/>
</dbReference>
<dbReference type="FunFam" id="3.90.550.10:FF:000046">
    <property type="entry name" value="Mannose-1-phosphate guanylyltransferase (GDP)"/>
    <property type="match status" value="1"/>
</dbReference>
<dbReference type="RefSeq" id="WP_126448446.1">
    <property type="nucleotide sequence ID" value="NZ_CP034549.1"/>
</dbReference>
<keyword evidence="10" id="KW-1185">Reference proteome</keyword>
<dbReference type="GO" id="GO:0004475">
    <property type="term" value="F:mannose-1-phosphate guanylyltransferase (GTP) activity"/>
    <property type="evidence" value="ECO:0007669"/>
    <property type="project" value="UniProtKB-EC"/>
</dbReference>
<comment type="catalytic activity">
    <reaction evidence="7">
        <text>alpha-D-mannose 1-phosphate + GTP + H(+) = GDP-alpha-D-mannose + diphosphate</text>
        <dbReference type="Rhea" id="RHEA:15229"/>
        <dbReference type="ChEBI" id="CHEBI:15378"/>
        <dbReference type="ChEBI" id="CHEBI:33019"/>
        <dbReference type="ChEBI" id="CHEBI:37565"/>
        <dbReference type="ChEBI" id="CHEBI:57527"/>
        <dbReference type="ChEBI" id="CHEBI:58409"/>
        <dbReference type="EC" id="2.7.7.13"/>
    </reaction>
</comment>
<dbReference type="GO" id="GO:0009298">
    <property type="term" value="P:GDP-mannose biosynthetic process"/>
    <property type="evidence" value="ECO:0007669"/>
    <property type="project" value="TreeGrafter"/>
</dbReference>
<dbReference type="Proteomes" id="UP000279600">
    <property type="component" value="Chromosome"/>
</dbReference>
<evidence type="ECO:0000256" key="4">
    <source>
        <dbReference type="ARBA" id="ARBA00022695"/>
    </source>
</evidence>
<organism evidence="9 10">
    <name type="scientific">Nonlabens ponticola</name>
    <dbReference type="NCBI Taxonomy" id="2496866"/>
    <lineage>
        <taxon>Bacteria</taxon>
        <taxon>Pseudomonadati</taxon>
        <taxon>Bacteroidota</taxon>
        <taxon>Flavobacteriia</taxon>
        <taxon>Flavobacteriales</taxon>
        <taxon>Flavobacteriaceae</taxon>
        <taxon>Nonlabens</taxon>
    </lineage>
</organism>